<organism evidence="1 2">
    <name type="scientific">Marinicella litoralis</name>
    <dbReference type="NCBI Taxonomy" id="644220"/>
    <lineage>
        <taxon>Bacteria</taxon>
        <taxon>Pseudomonadati</taxon>
        <taxon>Pseudomonadota</taxon>
        <taxon>Gammaproteobacteria</taxon>
        <taxon>Lysobacterales</taxon>
        <taxon>Marinicellaceae</taxon>
        <taxon>Marinicella</taxon>
    </lineage>
</organism>
<reference evidence="1 2" key="1">
    <citation type="submission" date="2019-03" db="EMBL/GenBank/DDBJ databases">
        <title>Genomic Encyclopedia of Type Strains, Phase IV (KMG-IV): sequencing the most valuable type-strain genomes for metagenomic binning, comparative biology and taxonomic classification.</title>
        <authorList>
            <person name="Goeker M."/>
        </authorList>
    </citation>
    <scope>NUCLEOTIDE SEQUENCE [LARGE SCALE GENOMIC DNA]</scope>
    <source>
        <strain evidence="1 2">DSM 25488</strain>
    </source>
</reference>
<evidence type="ECO:0000313" key="2">
    <source>
        <dbReference type="Proteomes" id="UP000295724"/>
    </source>
</evidence>
<protein>
    <submittedName>
        <fullName evidence="1">Uncharacterized protein</fullName>
    </submittedName>
</protein>
<name>A0A4R6XR19_9GAMM</name>
<proteinExistence type="predicted"/>
<dbReference type="Proteomes" id="UP000295724">
    <property type="component" value="Unassembled WGS sequence"/>
</dbReference>
<dbReference type="AlphaFoldDB" id="A0A4R6XR19"/>
<dbReference type="EMBL" id="SNZB01000002">
    <property type="protein sequence ID" value="TDR22302.1"/>
    <property type="molecule type" value="Genomic_DNA"/>
</dbReference>
<evidence type="ECO:0000313" key="1">
    <source>
        <dbReference type="EMBL" id="TDR22302.1"/>
    </source>
</evidence>
<sequence length="241" mass="27969">MIMKKNDLKKLLPSGFENSKLIKHAVSLCRNNIELSVRLETSDFWELSSHTEVEKKIVIIVSIEIYDKYSKLYEKNIPIHIIEASVSTNSGKMILVDEWSDLQHWETDDISGLANCLDNCVIPWINWIMNPKVMIEYLSHIEHSSESQLPEKALEKFESILIDIDIKFPKNNRKGFNGAIASIYEAIGEVENSLKHLKIHQFNTQKDYRPTKIESINQAYQEKLELIEEGIRRLENKLVSE</sequence>
<keyword evidence="2" id="KW-1185">Reference proteome</keyword>
<gene>
    <name evidence="1" type="ORF">C8D91_0780</name>
</gene>
<comment type="caution">
    <text evidence="1">The sequence shown here is derived from an EMBL/GenBank/DDBJ whole genome shotgun (WGS) entry which is preliminary data.</text>
</comment>
<accession>A0A4R6XR19</accession>